<name>A0A517Q2B7_9PLAN</name>
<dbReference type="Gene3D" id="2.60.120.260">
    <property type="entry name" value="Galactose-binding domain-like"/>
    <property type="match status" value="1"/>
</dbReference>
<dbReference type="EMBL" id="CP037421">
    <property type="protein sequence ID" value="QDT25768.1"/>
    <property type="molecule type" value="Genomic_DNA"/>
</dbReference>
<sequence length="964" mass="108183">MPGKICELIPRTWVLLLVLPLVLSAPLRLRAETYEAGFDDTSRVSWQVRIDPSQAQKNWHVRNTTVHHSGAACEHLQVSTGNLGSLIELSHGLPASRIINELTVSLWLKSNRRGTRIGLEAVLPHQIDPETGATARIYLIGDTYTDEGQWQKLKCTTSESLVNQSLGLLRGRSKLRQLDTREMYVERVLVVTRSSSDKVEFLLDDLKLSPIVHPNQTVLETAAAMNKDEVKPIVEFLLDRVQLQGKPMFPRMSRYHGENLAELKQEGLNVIWAPRFDDYQFLEQLRSQGLWAMATPPRPQDQHGDFLPSRDATLIPFDEQTAPIIFWNLGTQIPGNQWTEIRSRVGQIQSADQQFKRPIMADVQGKERQISREVSMTGSSPRILNSDINFLDYRDTLIGKTQIAPGRFLWTWIQTEATPANSQWRETANKLPIVIEPEQIRLQAYAALSAGCRAAGYWTTSRLDETSAPGALERKMAIRQLNLEIDLIEPWLATGTVISHVPFQLRQRETPHIGQLGADFKNSGQERLLRDERLAEREMQLLREKQAAEELQAAVIHSEYGTLILPVWFRQGAQFVPDQMAGNDATIVIPGGNVSASVWEVSTTEIRNLDRKRVSGGVQIRIPKFDMTSIIIMTSDQGLIDNLRRKIAGMRAQSAEACVQMSRAKLKRCEQTNAELVNMGVSQIARLDGPAILGRARKLSAQSEQSLSNQDYHGARTQARDAMQLLRILQRSQWREATRNFTSAVTSPYTIAYSTLPDHWKMIEQIGRSSGKIQSNLLRSGEFEDIDTMTAEGWQHEPNPIEGTQAIAELYPRDRKSGYFSLRLLAAPLNRGEVPAYIEDPLVKVTTPPLEVRSGQILHITGWVKVTSSITGHTKGAALEDSIMGPGGALHWKNQGSWQKIDVIREVPRSEKFTLSLYLYGLGAILFDDLRVIAYTPEPKLYQQTGGLEADPTIGVEPATSGRN</sequence>
<evidence type="ECO:0000313" key="2">
    <source>
        <dbReference type="EMBL" id="QDT25768.1"/>
    </source>
</evidence>
<evidence type="ECO:0000256" key="1">
    <source>
        <dbReference type="SAM" id="Coils"/>
    </source>
</evidence>
<organism evidence="2 3">
    <name type="scientific">Gimesia panareensis</name>
    <dbReference type="NCBI Taxonomy" id="2527978"/>
    <lineage>
        <taxon>Bacteria</taxon>
        <taxon>Pseudomonadati</taxon>
        <taxon>Planctomycetota</taxon>
        <taxon>Planctomycetia</taxon>
        <taxon>Planctomycetales</taxon>
        <taxon>Planctomycetaceae</taxon>
        <taxon>Gimesia</taxon>
    </lineage>
</organism>
<keyword evidence="1" id="KW-0175">Coiled coil</keyword>
<evidence type="ECO:0000313" key="3">
    <source>
        <dbReference type="Proteomes" id="UP000315647"/>
    </source>
</evidence>
<keyword evidence="3" id="KW-1185">Reference proteome</keyword>
<protein>
    <submittedName>
        <fullName evidence="2">Uncharacterized protein</fullName>
    </submittedName>
</protein>
<proteinExistence type="predicted"/>
<reference evidence="2 3" key="1">
    <citation type="submission" date="2019-03" db="EMBL/GenBank/DDBJ databases">
        <title>Deep-cultivation of Planctomycetes and their phenomic and genomic characterization uncovers novel biology.</title>
        <authorList>
            <person name="Wiegand S."/>
            <person name="Jogler M."/>
            <person name="Boedeker C."/>
            <person name="Pinto D."/>
            <person name="Vollmers J."/>
            <person name="Rivas-Marin E."/>
            <person name="Kohn T."/>
            <person name="Peeters S.H."/>
            <person name="Heuer A."/>
            <person name="Rast P."/>
            <person name="Oberbeckmann S."/>
            <person name="Bunk B."/>
            <person name="Jeske O."/>
            <person name="Meyerdierks A."/>
            <person name="Storesund J.E."/>
            <person name="Kallscheuer N."/>
            <person name="Luecker S."/>
            <person name="Lage O.M."/>
            <person name="Pohl T."/>
            <person name="Merkel B.J."/>
            <person name="Hornburger P."/>
            <person name="Mueller R.-W."/>
            <person name="Bruemmer F."/>
            <person name="Labrenz M."/>
            <person name="Spormann A.M."/>
            <person name="Op den Camp H."/>
            <person name="Overmann J."/>
            <person name="Amann R."/>
            <person name="Jetten M.S.M."/>
            <person name="Mascher T."/>
            <person name="Medema M.H."/>
            <person name="Devos D.P."/>
            <person name="Kaster A.-K."/>
            <person name="Ovreas L."/>
            <person name="Rohde M."/>
            <person name="Galperin M.Y."/>
            <person name="Jogler C."/>
        </authorList>
    </citation>
    <scope>NUCLEOTIDE SEQUENCE [LARGE SCALE GENOMIC DNA]</scope>
    <source>
        <strain evidence="2 3">Enr10</strain>
    </source>
</reference>
<feature type="coiled-coil region" evidence="1">
    <location>
        <begin position="525"/>
        <end position="554"/>
    </location>
</feature>
<dbReference type="AlphaFoldDB" id="A0A517Q2B7"/>
<dbReference type="RefSeq" id="WP_145448331.1">
    <property type="nucleotide sequence ID" value="NZ_CP037421.1"/>
</dbReference>
<gene>
    <name evidence="2" type="ORF">Enr10x_10650</name>
</gene>
<dbReference type="Proteomes" id="UP000315647">
    <property type="component" value="Chromosome"/>
</dbReference>
<accession>A0A517Q2B7</accession>